<reference evidence="3 4" key="1">
    <citation type="journal article" date="2015" name="Nature">
        <title>rRNA introns, odd ribosomes, and small enigmatic genomes across a large radiation of phyla.</title>
        <authorList>
            <person name="Brown C.T."/>
            <person name="Hug L.A."/>
            <person name="Thomas B.C."/>
            <person name="Sharon I."/>
            <person name="Castelle C.J."/>
            <person name="Singh A."/>
            <person name="Wilkins M.J."/>
            <person name="Williams K.H."/>
            <person name="Banfield J.F."/>
        </authorList>
    </citation>
    <scope>NUCLEOTIDE SEQUENCE [LARGE SCALE GENOMIC DNA]</scope>
</reference>
<evidence type="ECO:0000313" key="4">
    <source>
        <dbReference type="Proteomes" id="UP000034207"/>
    </source>
</evidence>
<dbReference type="PANTHER" id="PTHR11076">
    <property type="entry name" value="DNA REPAIR POLYMERASE UMUC / TRANSFERASE FAMILY MEMBER"/>
    <property type="match status" value="1"/>
</dbReference>
<dbReference type="GO" id="GO:0005829">
    <property type="term" value="C:cytosol"/>
    <property type="evidence" value="ECO:0007669"/>
    <property type="project" value="TreeGrafter"/>
</dbReference>
<dbReference type="Gene3D" id="3.40.1170.60">
    <property type="match status" value="1"/>
</dbReference>
<dbReference type="Gene3D" id="3.30.70.270">
    <property type="match status" value="1"/>
</dbReference>
<evidence type="ECO:0000256" key="1">
    <source>
        <dbReference type="ARBA" id="ARBA00010945"/>
    </source>
</evidence>
<dbReference type="Pfam" id="PF00817">
    <property type="entry name" value="IMS"/>
    <property type="match status" value="1"/>
</dbReference>
<dbReference type="InterPro" id="IPR043128">
    <property type="entry name" value="Rev_trsase/Diguanyl_cyclase"/>
</dbReference>
<dbReference type="GO" id="GO:0003684">
    <property type="term" value="F:damaged DNA binding"/>
    <property type="evidence" value="ECO:0007669"/>
    <property type="project" value="InterPro"/>
</dbReference>
<dbReference type="EMBL" id="LBVV01000007">
    <property type="protein sequence ID" value="KKQ94845.1"/>
    <property type="molecule type" value="Genomic_DNA"/>
</dbReference>
<sequence length="437" mass="49457">MSWNAHECHQSSSIIHLDADAFFASCEQAIHPEYKGRPVITGKERGIVAAASYEAKRMGIDRGVTLIEAKKICPNAIIVPSDYETYSLFSKRIFTIMRRFTPSIEEYSIDEAFADISGLRRPLNMSYSQIALRMKQEIEKELGITVSVGLAPNKVLAKIGSKWKKPSGLTIIEAQDIPLFLEKTLLNKVWGIGPQTTGHLNKYNVRTALDFSKLNENWVLKNLTKPHREIWKELGGEKVYPVQPQEKNDYASISKFKTFTPPTKNKNFIFSQLSKNLENAFIKARRHNLAAQKISVVLKTQAFTLTGTEGKLNHATPFPNEAIPLVKNMFEQTFCSSTFYRSTGIILSGLKESKDTQLTLFESPLKFENNIKLYQSIDELSSRFGKHSVFLGSSFWANSQKSHLSERGDIPATQKLRAGQINERKFLNLPTLLYKID</sequence>
<dbReference type="STRING" id="1618345.UT18_C0007G0101"/>
<protein>
    <submittedName>
        <fullName evidence="3">Polymerase IV protein</fullName>
    </submittedName>
</protein>
<dbReference type="InterPro" id="IPR001126">
    <property type="entry name" value="UmuC"/>
</dbReference>
<dbReference type="AlphaFoldDB" id="A0A0G0M3B0"/>
<dbReference type="PANTHER" id="PTHR11076:SF34">
    <property type="entry name" value="PROTEIN UMUC"/>
    <property type="match status" value="1"/>
</dbReference>
<evidence type="ECO:0000259" key="2">
    <source>
        <dbReference type="PROSITE" id="PS50173"/>
    </source>
</evidence>
<dbReference type="GO" id="GO:0042276">
    <property type="term" value="P:error-prone translesion synthesis"/>
    <property type="evidence" value="ECO:0007669"/>
    <property type="project" value="TreeGrafter"/>
</dbReference>
<dbReference type="CDD" id="cd03586">
    <property type="entry name" value="PolY_Pol_IV_kappa"/>
    <property type="match status" value="1"/>
</dbReference>
<dbReference type="InterPro" id="IPR022880">
    <property type="entry name" value="DNApol_IV"/>
</dbReference>
<dbReference type="GO" id="GO:0003887">
    <property type="term" value="F:DNA-directed DNA polymerase activity"/>
    <property type="evidence" value="ECO:0007669"/>
    <property type="project" value="InterPro"/>
</dbReference>
<dbReference type="SUPFAM" id="SSF100879">
    <property type="entry name" value="Lesion bypass DNA polymerase (Y-family), little finger domain"/>
    <property type="match status" value="1"/>
</dbReference>
<dbReference type="SUPFAM" id="SSF56672">
    <property type="entry name" value="DNA/RNA polymerases"/>
    <property type="match status" value="1"/>
</dbReference>
<dbReference type="InterPro" id="IPR017961">
    <property type="entry name" value="DNA_pol_Y-fam_little_finger"/>
</dbReference>
<dbReference type="Proteomes" id="UP000034207">
    <property type="component" value="Unassembled WGS sequence"/>
</dbReference>
<comment type="similarity">
    <text evidence="1">Belongs to the DNA polymerase type-Y family.</text>
</comment>
<dbReference type="GO" id="GO:0009432">
    <property type="term" value="P:SOS response"/>
    <property type="evidence" value="ECO:0007669"/>
    <property type="project" value="TreeGrafter"/>
</dbReference>
<dbReference type="PATRIC" id="fig|1618345.3.peg.472"/>
<dbReference type="Gene3D" id="3.30.1490.100">
    <property type="entry name" value="DNA polymerase, Y-family, little finger domain"/>
    <property type="match status" value="1"/>
</dbReference>
<proteinExistence type="inferred from homology"/>
<dbReference type="InterPro" id="IPR043502">
    <property type="entry name" value="DNA/RNA_pol_sf"/>
</dbReference>
<comment type="caution">
    <text evidence="3">The sequence shown here is derived from an EMBL/GenBank/DDBJ whole genome shotgun (WGS) entry which is preliminary data.</text>
</comment>
<name>A0A0G0M3B0_UNCC2</name>
<dbReference type="InterPro" id="IPR050116">
    <property type="entry name" value="DNA_polymerase-Y"/>
</dbReference>
<gene>
    <name evidence="3" type="ORF">UT18_C0007G0101</name>
</gene>
<dbReference type="Pfam" id="PF11799">
    <property type="entry name" value="IMS_C"/>
    <property type="match status" value="1"/>
</dbReference>
<dbReference type="PROSITE" id="PS50173">
    <property type="entry name" value="UMUC"/>
    <property type="match status" value="1"/>
</dbReference>
<feature type="domain" description="UmuC" evidence="2">
    <location>
        <begin position="14"/>
        <end position="193"/>
    </location>
</feature>
<dbReference type="GO" id="GO:0006281">
    <property type="term" value="P:DNA repair"/>
    <property type="evidence" value="ECO:0007669"/>
    <property type="project" value="InterPro"/>
</dbReference>
<dbReference type="InterPro" id="IPR036775">
    <property type="entry name" value="DNA_pol_Y-fam_lit_finger_sf"/>
</dbReference>
<organism evidence="3 4">
    <name type="scientific">candidate division CPR2 bacterium GW2011_GWC2_39_10</name>
    <dbReference type="NCBI Taxonomy" id="1618345"/>
    <lineage>
        <taxon>Bacteria</taxon>
        <taxon>Bacteria division CPR2</taxon>
    </lineage>
</organism>
<evidence type="ECO:0000313" key="3">
    <source>
        <dbReference type="EMBL" id="KKQ94845.1"/>
    </source>
</evidence>
<accession>A0A0G0M3B0</accession>